<dbReference type="PANTHER" id="PTHR40606">
    <property type="match status" value="1"/>
</dbReference>
<evidence type="ECO:0000256" key="1">
    <source>
        <dbReference type="SAM" id="MobiDB-lite"/>
    </source>
</evidence>
<feature type="region of interest" description="Disordered" evidence="1">
    <location>
        <begin position="59"/>
        <end position="82"/>
    </location>
</feature>
<protein>
    <recommendedName>
        <fullName evidence="2">DUF1508 domain-containing protein</fullName>
    </recommendedName>
</protein>
<accession>A0A517QWV0</accession>
<keyword evidence="4" id="KW-1185">Reference proteome</keyword>
<evidence type="ECO:0000259" key="2">
    <source>
        <dbReference type="Pfam" id="PF07411"/>
    </source>
</evidence>
<dbReference type="Proteomes" id="UP000317318">
    <property type="component" value="Chromosome"/>
</dbReference>
<feature type="domain" description="DUF1508" evidence="2">
    <location>
        <begin position="11"/>
        <end position="59"/>
    </location>
</feature>
<proteinExistence type="predicted"/>
<evidence type="ECO:0000313" key="3">
    <source>
        <dbReference type="EMBL" id="QDT36142.1"/>
    </source>
</evidence>
<dbReference type="Pfam" id="PF07411">
    <property type="entry name" value="DUF1508"/>
    <property type="match status" value="1"/>
</dbReference>
<dbReference type="OrthoDB" id="9802792at2"/>
<dbReference type="RefSeq" id="WP_145362367.1">
    <property type="nucleotide sequence ID" value="NZ_CP036268.1"/>
</dbReference>
<sequence length="82" mass="9111">MPAGKFEVFSDKKGEFRWRLKASNGRQIASSGEGYKEKKDCMKGIASLQKNAPEAKIIEMDPPEAPKKTVKKKAAKKKSAKK</sequence>
<dbReference type="PANTHER" id="PTHR40606:SF1">
    <property type="entry name" value="UPF0339 PROTEIN YEGP"/>
    <property type="match status" value="1"/>
</dbReference>
<dbReference type="KEGG" id="svp:Pan189_04970"/>
<dbReference type="InterPro" id="IPR036913">
    <property type="entry name" value="YegP-like_sf"/>
</dbReference>
<name>A0A517QWV0_9PLAN</name>
<dbReference type="InterPro" id="IPR051141">
    <property type="entry name" value="UPF0339_domain"/>
</dbReference>
<evidence type="ECO:0000313" key="4">
    <source>
        <dbReference type="Proteomes" id="UP000317318"/>
    </source>
</evidence>
<dbReference type="InterPro" id="IPR010879">
    <property type="entry name" value="DUF1508"/>
</dbReference>
<organism evidence="3 4">
    <name type="scientific">Stratiformator vulcanicus</name>
    <dbReference type="NCBI Taxonomy" id="2527980"/>
    <lineage>
        <taxon>Bacteria</taxon>
        <taxon>Pseudomonadati</taxon>
        <taxon>Planctomycetota</taxon>
        <taxon>Planctomycetia</taxon>
        <taxon>Planctomycetales</taxon>
        <taxon>Planctomycetaceae</taxon>
        <taxon>Stratiformator</taxon>
    </lineage>
</organism>
<dbReference type="EMBL" id="CP036268">
    <property type="protein sequence ID" value="QDT36142.1"/>
    <property type="molecule type" value="Genomic_DNA"/>
</dbReference>
<feature type="compositionally biased region" description="Basic residues" evidence="1">
    <location>
        <begin position="68"/>
        <end position="82"/>
    </location>
</feature>
<gene>
    <name evidence="3" type="ORF">Pan189_04970</name>
</gene>
<dbReference type="Gene3D" id="2.30.29.80">
    <property type="match status" value="1"/>
</dbReference>
<dbReference type="AlphaFoldDB" id="A0A517QWV0"/>
<dbReference type="SUPFAM" id="SSF160113">
    <property type="entry name" value="YegP-like"/>
    <property type="match status" value="1"/>
</dbReference>
<reference evidence="3 4" key="1">
    <citation type="submission" date="2019-02" db="EMBL/GenBank/DDBJ databases">
        <title>Deep-cultivation of Planctomycetes and their phenomic and genomic characterization uncovers novel biology.</title>
        <authorList>
            <person name="Wiegand S."/>
            <person name="Jogler M."/>
            <person name="Boedeker C."/>
            <person name="Pinto D."/>
            <person name="Vollmers J."/>
            <person name="Rivas-Marin E."/>
            <person name="Kohn T."/>
            <person name="Peeters S.H."/>
            <person name="Heuer A."/>
            <person name="Rast P."/>
            <person name="Oberbeckmann S."/>
            <person name="Bunk B."/>
            <person name="Jeske O."/>
            <person name="Meyerdierks A."/>
            <person name="Storesund J.E."/>
            <person name="Kallscheuer N."/>
            <person name="Luecker S."/>
            <person name="Lage O.M."/>
            <person name="Pohl T."/>
            <person name="Merkel B.J."/>
            <person name="Hornburger P."/>
            <person name="Mueller R.-W."/>
            <person name="Bruemmer F."/>
            <person name="Labrenz M."/>
            <person name="Spormann A.M."/>
            <person name="Op den Camp H."/>
            <person name="Overmann J."/>
            <person name="Amann R."/>
            <person name="Jetten M.S.M."/>
            <person name="Mascher T."/>
            <person name="Medema M.H."/>
            <person name="Devos D.P."/>
            <person name="Kaster A.-K."/>
            <person name="Ovreas L."/>
            <person name="Rohde M."/>
            <person name="Galperin M.Y."/>
            <person name="Jogler C."/>
        </authorList>
    </citation>
    <scope>NUCLEOTIDE SEQUENCE [LARGE SCALE GENOMIC DNA]</scope>
    <source>
        <strain evidence="3 4">Pan189</strain>
    </source>
</reference>